<organism evidence="2 3">
    <name type="scientific">Flaviaesturariibacter aridisoli</name>
    <dbReference type="NCBI Taxonomy" id="2545761"/>
    <lineage>
        <taxon>Bacteria</taxon>
        <taxon>Pseudomonadati</taxon>
        <taxon>Bacteroidota</taxon>
        <taxon>Chitinophagia</taxon>
        <taxon>Chitinophagales</taxon>
        <taxon>Chitinophagaceae</taxon>
        <taxon>Flaviaestuariibacter</taxon>
    </lineage>
</organism>
<keyword evidence="3" id="KW-1185">Reference proteome</keyword>
<reference evidence="2 3" key="1">
    <citation type="submission" date="2019-03" db="EMBL/GenBank/DDBJ databases">
        <authorList>
            <person name="Kim M.K.M."/>
        </authorList>
    </citation>
    <scope>NUCLEOTIDE SEQUENCE [LARGE SCALE GENOMIC DNA]</scope>
    <source>
        <strain evidence="2 3">17J68-15</strain>
    </source>
</reference>
<dbReference type="SUPFAM" id="SSF82185">
    <property type="entry name" value="Histone H3 K4-specific methyltransferase SET7/9 N-terminal domain"/>
    <property type="match status" value="1"/>
</dbReference>
<accession>A0A4V2WN21</accession>
<dbReference type="RefSeq" id="WP_131850852.1">
    <property type="nucleotide sequence ID" value="NZ_SKFH01000004.1"/>
</dbReference>
<evidence type="ECO:0008006" key="4">
    <source>
        <dbReference type="Google" id="ProtNLM"/>
    </source>
</evidence>
<dbReference type="Gene3D" id="3.90.930.1">
    <property type="match status" value="1"/>
</dbReference>
<dbReference type="Proteomes" id="UP000295164">
    <property type="component" value="Unassembled WGS sequence"/>
</dbReference>
<gene>
    <name evidence="2" type="ORF">E0486_04000</name>
</gene>
<feature type="chain" id="PRO_5020813222" description="TonB C-terminal domain-containing protein" evidence="1">
    <location>
        <begin position="21"/>
        <end position="312"/>
    </location>
</feature>
<protein>
    <recommendedName>
        <fullName evidence="4">TonB C-terminal domain-containing protein</fullName>
    </recommendedName>
</protein>
<comment type="caution">
    <text evidence="2">The sequence shown here is derived from an EMBL/GenBank/DDBJ whole genome shotgun (WGS) entry which is preliminary data.</text>
</comment>
<dbReference type="OrthoDB" id="9812355at2"/>
<evidence type="ECO:0000313" key="3">
    <source>
        <dbReference type="Proteomes" id="UP000295164"/>
    </source>
</evidence>
<feature type="signal peptide" evidence="1">
    <location>
        <begin position="1"/>
        <end position="20"/>
    </location>
</feature>
<evidence type="ECO:0000256" key="1">
    <source>
        <dbReference type="SAM" id="SignalP"/>
    </source>
</evidence>
<dbReference type="AlphaFoldDB" id="A0A4V2WN21"/>
<keyword evidence="1" id="KW-0732">Signal</keyword>
<name>A0A4V2WN21_9BACT</name>
<proteinExistence type="predicted"/>
<sequence length="312" mass="35072">MNRQLLILLLALGSSLTSGAQELRTFHFNEQMQVVSDSTAPITGVGRQQGEHWELLLLDAASGNKILHGFFDSSLQVLDGPCTFFHDNGVKSQQGYYIHSQEAGWWRYWNEDSQRTDSILYENGAPRATYTWEYAASGYLLRFSGTDTAGRKENRTYSPEGVVLFESSIEGKAAEMRGYAATGALEYEYISDASGKVLKDTRSAYIKKKMEEAGASQGNGEPEYIGGRRAFNEYLFGALHYRADNLKSETDTYNITIRIEFDLTEKGVAKNIRTSDLPDPIIFQRIQGALRRMSPWDMKGHKSFHIVLSVTL</sequence>
<evidence type="ECO:0000313" key="2">
    <source>
        <dbReference type="EMBL" id="TCZ73852.1"/>
    </source>
</evidence>
<dbReference type="EMBL" id="SKFH01000004">
    <property type="protein sequence ID" value="TCZ73852.1"/>
    <property type="molecule type" value="Genomic_DNA"/>
</dbReference>